<dbReference type="Proteomes" id="UP001596312">
    <property type="component" value="Unassembled WGS sequence"/>
</dbReference>
<evidence type="ECO:0000256" key="6">
    <source>
        <dbReference type="ARBA" id="ARBA00023136"/>
    </source>
</evidence>
<evidence type="ECO:0000313" key="10">
    <source>
        <dbReference type="EMBL" id="MFC6905217.1"/>
    </source>
</evidence>
<organism evidence="10 11">
    <name type="scientific">Halalkalicoccus tibetensis</name>
    <dbReference type="NCBI Taxonomy" id="175632"/>
    <lineage>
        <taxon>Archaea</taxon>
        <taxon>Methanobacteriati</taxon>
        <taxon>Methanobacteriota</taxon>
        <taxon>Stenosarchaea group</taxon>
        <taxon>Halobacteria</taxon>
        <taxon>Halobacteriales</taxon>
        <taxon>Halococcaceae</taxon>
        <taxon>Halalkalicoccus</taxon>
    </lineage>
</organism>
<accession>A0ABD5V194</accession>
<feature type="region of interest" description="Disordered" evidence="7">
    <location>
        <begin position="456"/>
        <end position="483"/>
    </location>
</feature>
<keyword evidence="11" id="KW-1185">Reference proteome</keyword>
<dbReference type="Pfam" id="PF00361">
    <property type="entry name" value="Proton_antipo_M"/>
    <property type="match status" value="1"/>
</dbReference>
<evidence type="ECO:0000256" key="3">
    <source>
        <dbReference type="ARBA" id="ARBA00022692"/>
    </source>
</evidence>
<evidence type="ECO:0000313" key="11">
    <source>
        <dbReference type="Proteomes" id="UP001596312"/>
    </source>
</evidence>
<feature type="domain" description="NADH:quinone oxidoreductase/Mrp antiporter transmembrane" evidence="9">
    <location>
        <begin position="136"/>
        <end position="433"/>
    </location>
</feature>
<comment type="caution">
    <text evidence="10">The sequence shown here is derived from an EMBL/GenBank/DDBJ whole genome shotgun (WGS) entry which is preliminary data.</text>
</comment>
<feature type="transmembrane region" description="Helical" evidence="8">
    <location>
        <begin position="254"/>
        <end position="274"/>
    </location>
</feature>
<comment type="subcellular location">
    <subcellularLocation>
        <location evidence="1">Cell membrane</location>
        <topology evidence="1">Multi-pass membrane protein</topology>
    </subcellularLocation>
</comment>
<feature type="transmembrane region" description="Helical" evidence="8">
    <location>
        <begin position="423"/>
        <end position="445"/>
    </location>
</feature>
<feature type="transmembrane region" description="Helical" evidence="8">
    <location>
        <begin position="381"/>
        <end position="403"/>
    </location>
</feature>
<keyword evidence="6 8" id="KW-0472">Membrane</keyword>
<protein>
    <submittedName>
        <fullName evidence="10">Proton-conducting transporter membrane subunit</fullName>
    </submittedName>
</protein>
<evidence type="ECO:0000256" key="5">
    <source>
        <dbReference type="ARBA" id="ARBA00023002"/>
    </source>
</evidence>
<evidence type="ECO:0000256" key="8">
    <source>
        <dbReference type="SAM" id="Phobius"/>
    </source>
</evidence>
<dbReference type="PANTHER" id="PTHR42682">
    <property type="entry name" value="HYDROGENASE-4 COMPONENT F"/>
    <property type="match status" value="1"/>
</dbReference>
<dbReference type="InterPro" id="IPR052175">
    <property type="entry name" value="ComplexI-like_HydComp"/>
</dbReference>
<keyword evidence="4 8" id="KW-1133">Transmembrane helix</keyword>
<dbReference type="PRINTS" id="PR01434">
    <property type="entry name" value="NADHDHGNASE5"/>
</dbReference>
<feature type="transmembrane region" description="Helical" evidence="8">
    <location>
        <begin position="12"/>
        <end position="33"/>
    </location>
</feature>
<evidence type="ECO:0000259" key="9">
    <source>
        <dbReference type="Pfam" id="PF00361"/>
    </source>
</evidence>
<keyword evidence="3 8" id="KW-0812">Transmembrane</keyword>
<gene>
    <name evidence="10" type="ORF">ACFQGH_08405</name>
</gene>
<feature type="transmembrane region" description="Helical" evidence="8">
    <location>
        <begin position="286"/>
        <end position="307"/>
    </location>
</feature>
<dbReference type="GO" id="GO:0016491">
    <property type="term" value="F:oxidoreductase activity"/>
    <property type="evidence" value="ECO:0007669"/>
    <property type="project" value="UniProtKB-KW"/>
</dbReference>
<evidence type="ECO:0000256" key="1">
    <source>
        <dbReference type="ARBA" id="ARBA00004651"/>
    </source>
</evidence>
<feature type="transmembrane region" description="Helical" evidence="8">
    <location>
        <begin position="118"/>
        <end position="135"/>
    </location>
</feature>
<evidence type="ECO:0000256" key="4">
    <source>
        <dbReference type="ARBA" id="ARBA00022989"/>
    </source>
</evidence>
<feature type="transmembrane region" description="Helical" evidence="8">
    <location>
        <begin position="220"/>
        <end position="242"/>
    </location>
</feature>
<dbReference type="PANTHER" id="PTHR42682:SF4">
    <property type="entry name" value="NADH-UBIQUINONE_PLASTOQUINONE"/>
    <property type="match status" value="1"/>
</dbReference>
<name>A0ABD5V194_9EURY</name>
<evidence type="ECO:0000256" key="7">
    <source>
        <dbReference type="SAM" id="MobiDB-lite"/>
    </source>
</evidence>
<keyword evidence="2" id="KW-1003">Cell membrane</keyword>
<feature type="transmembrane region" description="Helical" evidence="8">
    <location>
        <begin position="488"/>
        <end position="506"/>
    </location>
</feature>
<reference evidence="10 11" key="1">
    <citation type="journal article" date="2019" name="Int. J. Syst. Evol. Microbiol.">
        <title>The Global Catalogue of Microorganisms (GCM) 10K type strain sequencing project: providing services to taxonomists for standard genome sequencing and annotation.</title>
        <authorList>
            <consortium name="The Broad Institute Genomics Platform"/>
            <consortium name="The Broad Institute Genome Sequencing Center for Infectious Disease"/>
            <person name="Wu L."/>
            <person name="Ma J."/>
        </authorList>
    </citation>
    <scope>NUCLEOTIDE SEQUENCE [LARGE SCALE GENOMIC DNA]</scope>
    <source>
        <strain evidence="10 11">CGMCC 1.3240</strain>
    </source>
</reference>
<feature type="compositionally biased region" description="Gly residues" evidence="7">
    <location>
        <begin position="461"/>
        <end position="480"/>
    </location>
</feature>
<sequence>MSGAVTGTTEVMSFRPLAAVGLAAVAVVLIGALADRPRLRDGAAVGSAFAMAGTVCSMLPGALVGVTYVTPVGTLVAGIEVAFRADPLGLLFAATASVLYAVTVVYSVGYLDAAGRTRYFVALSICLGAAMGVAFAPNLLVLFVCYELMTVGTYPLVVHEESERARHVGYKYLAYVLGGGVPILAGTVLVFSMAGTVDFAAGGVDALAEAASADPWPARLAFGLLVAGFGVKAALVPLHSWLPSAMVAPTPVSGILHAVAVVKSGVFGIARVILDVFGPELSTALGGAAALAAVAGVTVLVASLLALRQDELKRRLAYSTVAQLSYIVLGLALLAPASVVGALVHLPAHAVGKLTLFLCAGVLATECGVKRVSDCAGVGRRLPLTMGAFAVGSLSLAGIPPFAGFASKWYLLVGSAEANPAALAVLFGSSVLTVAYLWPVVYTAFFETPGSADLKPVTTGPLGGSENGGGEVRADGGSGRPGSEAAPAMLWPVLATAGLVVALGIAPDHLFVLDAARLVAEGAFGVSVP</sequence>
<dbReference type="GO" id="GO:0005886">
    <property type="term" value="C:plasma membrane"/>
    <property type="evidence" value="ECO:0007669"/>
    <property type="project" value="UniProtKB-SubCell"/>
</dbReference>
<dbReference type="AlphaFoldDB" id="A0ABD5V194"/>
<dbReference type="InterPro" id="IPR001750">
    <property type="entry name" value="ND/Mrp_TM"/>
</dbReference>
<feature type="transmembrane region" description="Helical" evidence="8">
    <location>
        <begin position="88"/>
        <end position="111"/>
    </location>
</feature>
<dbReference type="RefSeq" id="WP_340603731.1">
    <property type="nucleotide sequence ID" value="NZ_JBBMXV010000002.1"/>
</dbReference>
<feature type="transmembrane region" description="Helical" evidence="8">
    <location>
        <begin position="172"/>
        <end position="194"/>
    </location>
</feature>
<proteinExistence type="predicted"/>
<feature type="transmembrane region" description="Helical" evidence="8">
    <location>
        <begin position="319"/>
        <end position="344"/>
    </location>
</feature>
<keyword evidence="5" id="KW-0560">Oxidoreductase</keyword>
<evidence type="ECO:0000256" key="2">
    <source>
        <dbReference type="ARBA" id="ARBA00022475"/>
    </source>
</evidence>
<dbReference type="EMBL" id="JBHSXQ010000002">
    <property type="protein sequence ID" value="MFC6905217.1"/>
    <property type="molecule type" value="Genomic_DNA"/>
</dbReference>